<dbReference type="InterPro" id="IPR052035">
    <property type="entry name" value="ZnF_BED_domain_contain"/>
</dbReference>
<dbReference type="GO" id="GO:0008270">
    <property type="term" value="F:zinc ion binding"/>
    <property type="evidence" value="ECO:0007669"/>
    <property type="project" value="UniProtKB-KW"/>
</dbReference>
<accession>A0AAV0Y669</accession>
<dbReference type="Proteomes" id="UP001160148">
    <property type="component" value="Unassembled WGS sequence"/>
</dbReference>
<keyword evidence="9" id="KW-1185">Reference proteome</keyword>
<protein>
    <recommendedName>
        <fullName evidence="7">HAT C-terminal dimerisation domain-containing protein</fullName>
    </recommendedName>
</protein>
<organism evidence="8 9">
    <name type="scientific">Macrosiphum euphorbiae</name>
    <name type="common">potato aphid</name>
    <dbReference type="NCBI Taxonomy" id="13131"/>
    <lineage>
        <taxon>Eukaryota</taxon>
        <taxon>Metazoa</taxon>
        <taxon>Ecdysozoa</taxon>
        <taxon>Arthropoda</taxon>
        <taxon>Hexapoda</taxon>
        <taxon>Insecta</taxon>
        <taxon>Pterygota</taxon>
        <taxon>Neoptera</taxon>
        <taxon>Paraneoptera</taxon>
        <taxon>Hemiptera</taxon>
        <taxon>Sternorrhyncha</taxon>
        <taxon>Aphidomorpha</taxon>
        <taxon>Aphidoidea</taxon>
        <taxon>Aphididae</taxon>
        <taxon>Macrosiphini</taxon>
        <taxon>Macrosiphum</taxon>
    </lineage>
</organism>
<proteinExistence type="predicted"/>
<dbReference type="Pfam" id="PF05699">
    <property type="entry name" value="Dimer_Tnp_hAT"/>
    <property type="match status" value="1"/>
</dbReference>
<feature type="region of interest" description="Disordered" evidence="6">
    <location>
        <begin position="77"/>
        <end position="115"/>
    </location>
</feature>
<reference evidence="8 9" key="1">
    <citation type="submission" date="2023-01" db="EMBL/GenBank/DDBJ databases">
        <authorList>
            <person name="Whitehead M."/>
        </authorList>
    </citation>
    <scope>NUCLEOTIDE SEQUENCE [LARGE SCALE GENOMIC DNA]</scope>
</reference>
<feature type="domain" description="HAT C-terminal dimerisation" evidence="7">
    <location>
        <begin position="121"/>
        <end position="201"/>
    </location>
</feature>
<keyword evidence="4" id="KW-0862">Zinc</keyword>
<dbReference type="InterPro" id="IPR008906">
    <property type="entry name" value="HATC_C_dom"/>
</dbReference>
<keyword evidence="2" id="KW-0479">Metal-binding</keyword>
<name>A0AAV0Y669_9HEMI</name>
<evidence type="ECO:0000256" key="1">
    <source>
        <dbReference type="ARBA" id="ARBA00004123"/>
    </source>
</evidence>
<evidence type="ECO:0000256" key="3">
    <source>
        <dbReference type="ARBA" id="ARBA00022771"/>
    </source>
</evidence>
<dbReference type="GO" id="GO:0046983">
    <property type="term" value="F:protein dimerization activity"/>
    <property type="evidence" value="ECO:0007669"/>
    <property type="project" value="InterPro"/>
</dbReference>
<evidence type="ECO:0000256" key="6">
    <source>
        <dbReference type="SAM" id="MobiDB-lite"/>
    </source>
</evidence>
<sequence>MCNSSGEEPTTNSILQILGKKGLKLIDSKFQLFDEHEIAVFLSPKFKSLKMFSENDKARIHQNIELKLMQIELEENSEPSTILPKEKDIPKNVSGSRPFSEWEDAENDSEHSENVPRYKKELEEYKHKYFEFDVKEDNVLTFWKNHTFNFPYLSMLAKQIFAIPASSASSERSFSTAGRVVEERRSCLSGSTVDAILFLNNHFNNLKK</sequence>
<evidence type="ECO:0000313" key="8">
    <source>
        <dbReference type="EMBL" id="CAI6375279.1"/>
    </source>
</evidence>
<evidence type="ECO:0000259" key="7">
    <source>
        <dbReference type="Pfam" id="PF05699"/>
    </source>
</evidence>
<comment type="subcellular location">
    <subcellularLocation>
        <location evidence="1">Nucleus</location>
    </subcellularLocation>
</comment>
<dbReference type="SUPFAM" id="SSF53098">
    <property type="entry name" value="Ribonuclease H-like"/>
    <property type="match status" value="1"/>
</dbReference>
<dbReference type="InterPro" id="IPR012337">
    <property type="entry name" value="RNaseH-like_sf"/>
</dbReference>
<dbReference type="GO" id="GO:0005634">
    <property type="term" value="C:nucleus"/>
    <property type="evidence" value="ECO:0007669"/>
    <property type="project" value="UniProtKB-SubCell"/>
</dbReference>
<evidence type="ECO:0000256" key="5">
    <source>
        <dbReference type="ARBA" id="ARBA00023242"/>
    </source>
</evidence>
<evidence type="ECO:0000256" key="2">
    <source>
        <dbReference type="ARBA" id="ARBA00022723"/>
    </source>
</evidence>
<dbReference type="PANTHER" id="PTHR46481:SF10">
    <property type="entry name" value="ZINC FINGER BED DOMAIN-CONTAINING PROTEIN 39"/>
    <property type="match status" value="1"/>
</dbReference>
<keyword evidence="5" id="KW-0539">Nucleus</keyword>
<dbReference type="EMBL" id="CARXXK010001305">
    <property type="protein sequence ID" value="CAI6375279.1"/>
    <property type="molecule type" value="Genomic_DNA"/>
</dbReference>
<dbReference type="AlphaFoldDB" id="A0AAV0Y669"/>
<evidence type="ECO:0000313" key="9">
    <source>
        <dbReference type="Proteomes" id="UP001160148"/>
    </source>
</evidence>
<dbReference type="PANTHER" id="PTHR46481">
    <property type="entry name" value="ZINC FINGER BED DOMAIN-CONTAINING PROTEIN 4"/>
    <property type="match status" value="1"/>
</dbReference>
<evidence type="ECO:0000256" key="4">
    <source>
        <dbReference type="ARBA" id="ARBA00022833"/>
    </source>
</evidence>
<keyword evidence="3" id="KW-0863">Zinc-finger</keyword>
<comment type="caution">
    <text evidence="8">The sequence shown here is derived from an EMBL/GenBank/DDBJ whole genome shotgun (WGS) entry which is preliminary data.</text>
</comment>
<gene>
    <name evidence="8" type="ORF">MEUPH1_LOCUS28801</name>
</gene>